<feature type="region of interest" description="Disordered" evidence="1">
    <location>
        <begin position="61"/>
        <end position="85"/>
    </location>
</feature>
<evidence type="ECO:0000313" key="4">
    <source>
        <dbReference type="Proteomes" id="UP000677054"/>
    </source>
</evidence>
<evidence type="ECO:0000256" key="1">
    <source>
        <dbReference type="SAM" id="MobiDB-lite"/>
    </source>
</evidence>
<evidence type="ECO:0000313" key="3">
    <source>
        <dbReference type="EMBL" id="CAD7248739.1"/>
    </source>
</evidence>
<dbReference type="Proteomes" id="UP000677054">
    <property type="component" value="Unassembled WGS sequence"/>
</dbReference>
<gene>
    <name evidence="3" type="ORF">DSTB1V02_LOCUS8548</name>
</gene>
<feature type="transmembrane region" description="Helical" evidence="2">
    <location>
        <begin position="175"/>
        <end position="201"/>
    </location>
</feature>
<dbReference type="EMBL" id="CAJPEV010001972">
    <property type="protein sequence ID" value="CAG0895135.1"/>
    <property type="molecule type" value="Genomic_DNA"/>
</dbReference>
<keyword evidence="2" id="KW-0812">Transmembrane</keyword>
<keyword evidence="2" id="KW-1133">Transmembrane helix</keyword>
<evidence type="ECO:0000256" key="2">
    <source>
        <dbReference type="SAM" id="Phobius"/>
    </source>
</evidence>
<keyword evidence="2" id="KW-0472">Membrane</keyword>
<proteinExistence type="predicted"/>
<accession>A0A7R9A6N2</accession>
<dbReference type="OrthoDB" id="2019384at2759"/>
<organism evidence="3">
    <name type="scientific">Darwinula stevensoni</name>
    <dbReference type="NCBI Taxonomy" id="69355"/>
    <lineage>
        <taxon>Eukaryota</taxon>
        <taxon>Metazoa</taxon>
        <taxon>Ecdysozoa</taxon>
        <taxon>Arthropoda</taxon>
        <taxon>Crustacea</taxon>
        <taxon>Oligostraca</taxon>
        <taxon>Ostracoda</taxon>
        <taxon>Podocopa</taxon>
        <taxon>Podocopida</taxon>
        <taxon>Darwinulocopina</taxon>
        <taxon>Darwinuloidea</taxon>
        <taxon>Darwinulidae</taxon>
        <taxon>Darwinula</taxon>
    </lineage>
</organism>
<dbReference type="EMBL" id="LR901489">
    <property type="protein sequence ID" value="CAD7248739.1"/>
    <property type="molecule type" value="Genomic_DNA"/>
</dbReference>
<sequence length="434" mass="48449">MEVMDYDVFHAIYTTPSLNYGQAWTEGLSRLYSGSMLDRISEERTTTAACLQTGTALARGGNRDQGCFSGQPEKDPPPPSPSVNGNGGGYGQYEFKIRVDDNGDSKKMVIIRQIELEESRKRMVGISSYYPFLISKQVIMENIAVRLIFRLASLFFEAFLYTYDDPPIYRIVEIFGFVVHWVAASIIDLFVMGLVTVWMMVMKPPTYVVGEDACEGKLNCDDGRCMPPDLCCFPQISPNCSSWNNAPCCAQLVNGYSASDARYQLDHDLNALQSTVLTTIGCVLALVFVVLCSIIGVCRINMRRSIMKYTSRHVRSYLNQHEHHHLSHPDVGLHLNPNTQSTFGNIIVTYNINNGVQLRGPAVNPPAYSEVVRLPLQDIPPPPYVSVEDVRHDPQAAQLLLEENNNGDINGNSVMSVEENNNHVMDRNHTSNIA</sequence>
<reference evidence="3" key="1">
    <citation type="submission" date="2020-11" db="EMBL/GenBank/DDBJ databases">
        <authorList>
            <person name="Tran Van P."/>
        </authorList>
    </citation>
    <scope>NUCLEOTIDE SEQUENCE</scope>
</reference>
<name>A0A7R9A6N2_9CRUS</name>
<keyword evidence="4" id="KW-1185">Reference proteome</keyword>
<dbReference type="AlphaFoldDB" id="A0A7R9A6N2"/>
<feature type="transmembrane region" description="Helical" evidence="2">
    <location>
        <begin position="276"/>
        <end position="298"/>
    </location>
</feature>
<protein>
    <submittedName>
        <fullName evidence="3">Uncharacterized protein</fullName>
    </submittedName>
</protein>